<dbReference type="GO" id="GO:0006777">
    <property type="term" value="P:Mo-molybdopterin cofactor biosynthetic process"/>
    <property type="evidence" value="ECO:0007669"/>
    <property type="project" value="UniProtKB-KW"/>
</dbReference>
<dbReference type="UniPathway" id="UPA00344"/>
<dbReference type="Proteomes" id="UP000254575">
    <property type="component" value="Unassembled WGS sequence"/>
</dbReference>
<evidence type="ECO:0000313" key="12">
    <source>
        <dbReference type="EMBL" id="SUO98189.1"/>
    </source>
</evidence>
<evidence type="ECO:0000256" key="5">
    <source>
        <dbReference type="ARBA" id="ARBA00023150"/>
    </source>
</evidence>
<keyword evidence="5" id="KW-0501">Molybdenum cofactor biosynthesis</keyword>
<comment type="pathway">
    <text evidence="1">Cofactor biosynthesis; molybdopterin biosynthesis.</text>
</comment>
<dbReference type="EMBL" id="UHIA01000004">
    <property type="protein sequence ID" value="SUO98189.1"/>
    <property type="molecule type" value="Genomic_DNA"/>
</dbReference>
<evidence type="ECO:0000256" key="10">
    <source>
        <dbReference type="ARBA" id="ARBA00032474"/>
    </source>
</evidence>
<evidence type="ECO:0000256" key="7">
    <source>
        <dbReference type="ARBA" id="ARBA00029745"/>
    </source>
</evidence>
<dbReference type="PANTHER" id="PTHR23404">
    <property type="entry name" value="MOLYBDOPTERIN SYNTHASE RELATED"/>
    <property type="match status" value="1"/>
</dbReference>
<accession>A0A380N066</accession>
<protein>
    <recommendedName>
        <fullName evidence="4">Molybdopterin synthase catalytic subunit</fullName>
        <ecNumber evidence="3">2.8.1.12</ecNumber>
    </recommendedName>
    <alternativeName>
        <fullName evidence="9">MPT synthase subunit 2</fullName>
    </alternativeName>
    <alternativeName>
        <fullName evidence="7">Molybdenum cofactor biosynthesis protein E</fullName>
    </alternativeName>
    <alternativeName>
        <fullName evidence="8">Molybdopterin-converting factor large subunit</fullName>
    </alternativeName>
    <alternativeName>
        <fullName evidence="10">Molybdopterin-converting factor subunit 2</fullName>
    </alternativeName>
</protein>
<name>A0A380N066_9GAMM</name>
<proteinExistence type="inferred from homology"/>
<dbReference type="InterPro" id="IPR036563">
    <property type="entry name" value="MoaE_sf"/>
</dbReference>
<dbReference type="GO" id="GO:0030366">
    <property type="term" value="F:molybdopterin synthase activity"/>
    <property type="evidence" value="ECO:0007669"/>
    <property type="project" value="UniProtKB-EC"/>
</dbReference>
<evidence type="ECO:0000256" key="1">
    <source>
        <dbReference type="ARBA" id="ARBA00005046"/>
    </source>
</evidence>
<dbReference type="RefSeq" id="WP_115219046.1">
    <property type="nucleotide sequence ID" value="NZ_UHIA01000004.1"/>
</dbReference>
<dbReference type="AlphaFoldDB" id="A0A380N066"/>
<evidence type="ECO:0000256" key="4">
    <source>
        <dbReference type="ARBA" id="ARBA00013858"/>
    </source>
</evidence>
<comment type="subunit">
    <text evidence="6">Heterotetramer of 2 MoaD subunits and 2 MoaE subunits. Also stable as homodimer. The enzyme changes between these two forms during catalysis.</text>
</comment>
<dbReference type="EC" id="2.8.1.12" evidence="3"/>
<evidence type="ECO:0000256" key="6">
    <source>
        <dbReference type="ARBA" id="ARBA00026066"/>
    </source>
</evidence>
<evidence type="ECO:0000256" key="8">
    <source>
        <dbReference type="ARBA" id="ARBA00030407"/>
    </source>
</evidence>
<evidence type="ECO:0000256" key="3">
    <source>
        <dbReference type="ARBA" id="ARBA00011950"/>
    </source>
</evidence>
<reference evidence="12 13" key="1">
    <citation type="submission" date="2018-06" db="EMBL/GenBank/DDBJ databases">
        <authorList>
            <consortium name="Pathogen Informatics"/>
            <person name="Doyle S."/>
        </authorList>
    </citation>
    <scope>NUCLEOTIDE SEQUENCE [LARGE SCALE GENOMIC DNA]</scope>
    <source>
        <strain evidence="12 13">NCTC10717</strain>
    </source>
</reference>
<keyword evidence="12" id="KW-0808">Transferase</keyword>
<sequence>MRFQISEQAIDIAAARASILRSDCGGFVSFEGWVRDHHNGKAVDKLIYSAYTAMAEKEGAKIVKAALARFDIEAALCIHRVGELQIGDIAVWIGVSAGHRGSAFEACRFIIDTIKGEVPIWKHEFYRDGSAEWTLNHHCCG</sequence>
<dbReference type="OrthoDB" id="9803224at2"/>
<evidence type="ECO:0000256" key="11">
    <source>
        <dbReference type="ARBA" id="ARBA00049878"/>
    </source>
</evidence>
<evidence type="ECO:0000256" key="2">
    <source>
        <dbReference type="ARBA" id="ARBA00005426"/>
    </source>
</evidence>
<dbReference type="Pfam" id="PF02391">
    <property type="entry name" value="MoaE"/>
    <property type="match status" value="1"/>
</dbReference>
<dbReference type="CDD" id="cd00756">
    <property type="entry name" value="MoaE"/>
    <property type="match status" value="1"/>
</dbReference>
<dbReference type="InterPro" id="IPR003448">
    <property type="entry name" value="Mopterin_biosynth_MoaE"/>
</dbReference>
<keyword evidence="13" id="KW-1185">Reference proteome</keyword>
<evidence type="ECO:0000313" key="13">
    <source>
        <dbReference type="Proteomes" id="UP000254575"/>
    </source>
</evidence>
<comment type="catalytic activity">
    <reaction evidence="11">
        <text>2 [molybdopterin-synthase sulfur-carrier protein]-C-terminal-Gly-aminoethanethioate + cyclic pyranopterin phosphate + H2O = molybdopterin + 2 [molybdopterin-synthase sulfur-carrier protein]-C-terminal Gly-Gly + 2 H(+)</text>
        <dbReference type="Rhea" id="RHEA:26333"/>
        <dbReference type="Rhea" id="RHEA-COMP:12202"/>
        <dbReference type="Rhea" id="RHEA-COMP:19907"/>
        <dbReference type="ChEBI" id="CHEBI:15377"/>
        <dbReference type="ChEBI" id="CHEBI:15378"/>
        <dbReference type="ChEBI" id="CHEBI:58698"/>
        <dbReference type="ChEBI" id="CHEBI:59648"/>
        <dbReference type="ChEBI" id="CHEBI:90778"/>
        <dbReference type="ChEBI" id="CHEBI:232372"/>
        <dbReference type="EC" id="2.8.1.12"/>
    </reaction>
</comment>
<comment type="similarity">
    <text evidence="2">Belongs to the MoaE family.</text>
</comment>
<dbReference type="Gene3D" id="3.90.1170.40">
    <property type="entry name" value="Molybdopterin biosynthesis MoaE subunit"/>
    <property type="match status" value="1"/>
</dbReference>
<gene>
    <name evidence="12" type="primary">moaE1</name>
    <name evidence="12" type="ORF">NCTC10717_01930</name>
</gene>
<dbReference type="SUPFAM" id="SSF54690">
    <property type="entry name" value="Molybdopterin synthase subunit MoaE"/>
    <property type="match status" value="1"/>
</dbReference>
<organism evidence="12 13">
    <name type="scientific">Suttonella indologenes</name>
    <dbReference type="NCBI Taxonomy" id="13276"/>
    <lineage>
        <taxon>Bacteria</taxon>
        <taxon>Pseudomonadati</taxon>
        <taxon>Pseudomonadota</taxon>
        <taxon>Gammaproteobacteria</taxon>
        <taxon>Cardiobacteriales</taxon>
        <taxon>Cardiobacteriaceae</taxon>
        <taxon>Suttonella</taxon>
    </lineage>
</organism>
<evidence type="ECO:0000256" key="9">
    <source>
        <dbReference type="ARBA" id="ARBA00030781"/>
    </source>
</evidence>